<feature type="domain" description="C-type lectin" evidence="6">
    <location>
        <begin position="2090"/>
        <end position="2182"/>
    </location>
</feature>
<proteinExistence type="predicted"/>
<evidence type="ECO:0000313" key="8">
    <source>
        <dbReference type="Proteomes" id="UP000694865"/>
    </source>
</evidence>
<feature type="transmembrane region" description="Helical" evidence="5">
    <location>
        <begin position="582"/>
        <end position="604"/>
    </location>
</feature>
<feature type="domain" description="C-type lectin" evidence="6">
    <location>
        <begin position="2188"/>
        <end position="2300"/>
    </location>
</feature>
<feature type="domain" description="C-type lectin" evidence="6">
    <location>
        <begin position="1984"/>
        <end position="2067"/>
    </location>
</feature>
<keyword evidence="3" id="KW-0147">Chitin-binding</keyword>
<evidence type="ECO:0000256" key="5">
    <source>
        <dbReference type="SAM" id="Phobius"/>
    </source>
</evidence>
<accession>A0ABM0MZW5</accession>
<comment type="caution">
    <text evidence="3">Lacks conserved residue(s) required for the propagation of feature annotation.</text>
</comment>
<dbReference type="InterPro" id="IPR016186">
    <property type="entry name" value="C-type_lectin-like/link_sf"/>
</dbReference>
<dbReference type="SUPFAM" id="SSF56436">
    <property type="entry name" value="C-type lectin-like"/>
    <property type="match status" value="19"/>
</dbReference>
<organism evidence="8 9">
    <name type="scientific">Saccoglossus kowalevskii</name>
    <name type="common">Acorn worm</name>
    <dbReference type="NCBI Taxonomy" id="10224"/>
    <lineage>
        <taxon>Eukaryota</taxon>
        <taxon>Metazoa</taxon>
        <taxon>Hemichordata</taxon>
        <taxon>Enteropneusta</taxon>
        <taxon>Harrimaniidae</taxon>
        <taxon>Saccoglossus</taxon>
    </lineage>
</organism>
<feature type="domain" description="C-type lectin" evidence="6">
    <location>
        <begin position="1806"/>
        <end position="1924"/>
    </location>
</feature>
<keyword evidence="2 3" id="KW-1015">Disulfide bond</keyword>
<feature type="domain" description="C-type lectin" evidence="6">
    <location>
        <begin position="2651"/>
        <end position="2775"/>
    </location>
</feature>
<dbReference type="InterPro" id="IPR001002">
    <property type="entry name" value="Chitin-bd_1"/>
</dbReference>
<keyword evidence="8" id="KW-1185">Reference proteome</keyword>
<feature type="region of interest" description="Disordered" evidence="4">
    <location>
        <begin position="882"/>
        <end position="901"/>
    </location>
</feature>
<feature type="domain" description="C-type lectin" evidence="6">
    <location>
        <begin position="262"/>
        <end position="371"/>
    </location>
</feature>
<feature type="region of interest" description="Disordered" evidence="4">
    <location>
        <begin position="615"/>
        <end position="637"/>
    </location>
</feature>
<feature type="domain" description="C-type lectin" evidence="6">
    <location>
        <begin position="709"/>
        <end position="819"/>
    </location>
</feature>
<dbReference type="Proteomes" id="UP000694865">
    <property type="component" value="Unplaced"/>
</dbReference>
<keyword evidence="1" id="KW-0430">Lectin</keyword>
<dbReference type="CDD" id="cd10909">
    <property type="entry name" value="ChtBD1_GH18_2"/>
    <property type="match status" value="1"/>
</dbReference>
<feature type="domain" description="C-type lectin" evidence="6">
    <location>
        <begin position="2827"/>
        <end position="2876"/>
    </location>
</feature>
<evidence type="ECO:0000259" key="6">
    <source>
        <dbReference type="PROSITE" id="PS50041"/>
    </source>
</evidence>
<feature type="transmembrane region" description="Helical" evidence="5">
    <location>
        <begin position="837"/>
        <end position="862"/>
    </location>
</feature>
<evidence type="ECO:0000313" key="9">
    <source>
        <dbReference type="RefSeq" id="XP_006825556.1"/>
    </source>
</evidence>
<feature type="domain" description="C-type lectin" evidence="6">
    <location>
        <begin position="446"/>
        <end position="555"/>
    </location>
</feature>
<feature type="domain" description="C-type lectin" evidence="6">
    <location>
        <begin position="3051"/>
        <end position="3169"/>
    </location>
</feature>
<dbReference type="Pfam" id="PF00059">
    <property type="entry name" value="Lectin_C"/>
    <property type="match status" value="18"/>
</dbReference>
<protein>
    <submittedName>
        <fullName evidence="9">Uncharacterized protein LOC100372748</fullName>
    </submittedName>
</protein>
<feature type="domain" description="C-type lectin" evidence="6">
    <location>
        <begin position="2462"/>
        <end position="2574"/>
    </location>
</feature>
<feature type="compositionally biased region" description="Low complexity" evidence="4">
    <location>
        <begin position="615"/>
        <end position="624"/>
    </location>
</feature>
<feature type="domain" description="C-type lectin" evidence="6">
    <location>
        <begin position="2904"/>
        <end position="3023"/>
    </location>
</feature>
<dbReference type="InterPro" id="IPR022041">
    <property type="entry name" value="Methyltransf_FA"/>
</dbReference>
<feature type="transmembrane region" description="Helical" evidence="5">
    <location>
        <begin position="223"/>
        <end position="246"/>
    </location>
</feature>
<feature type="domain" description="C-type lectin" evidence="6">
    <location>
        <begin position="1617"/>
        <end position="1736"/>
    </location>
</feature>
<dbReference type="CDD" id="cd00037">
    <property type="entry name" value="CLECT"/>
    <property type="match status" value="6"/>
</dbReference>
<feature type="disulfide bond" evidence="3">
    <location>
        <begin position="1396"/>
        <end position="1410"/>
    </location>
</feature>
<evidence type="ECO:0000256" key="1">
    <source>
        <dbReference type="ARBA" id="ARBA00022734"/>
    </source>
</evidence>
<dbReference type="PANTHER" id="PTHR22803">
    <property type="entry name" value="MANNOSE, PHOSPHOLIPASE, LECTIN RECEPTOR RELATED"/>
    <property type="match status" value="1"/>
</dbReference>
<feature type="domain" description="C-type lectin" evidence="6">
    <location>
        <begin position="1058"/>
        <end position="1168"/>
    </location>
</feature>
<evidence type="ECO:0000259" key="7">
    <source>
        <dbReference type="PROSITE" id="PS50941"/>
    </source>
</evidence>
<feature type="domain" description="C-type lectin" evidence="6">
    <location>
        <begin position="1320"/>
        <end position="1370"/>
    </location>
</feature>
<feature type="domain" description="Chitin-binding type-1" evidence="7">
    <location>
        <begin position="1371"/>
        <end position="1434"/>
    </location>
</feature>
<evidence type="ECO:0000256" key="2">
    <source>
        <dbReference type="ARBA" id="ARBA00023157"/>
    </source>
</evidence>
<dbReference type="InterPro" id="IPR018378">
    <property type="entry name" value="C-type_lectin_CS"/>
</dbReference>
<dbReference type="InterPro" id="IPR033989">
    <property type="entry name" value="CD209-like_CTLD"/>
</dbReference>
<dbReference type="InterPro" id="IPR016187">
    <property type="entry name" value="CTDL_fold"/>
</dbReference>
<feature type="transmembrane region" description="Helical" evidence="5">
    <location>
        <begin position="402"/>
        <end position="424"/>
    </location>
</feature>
<feature type="domain" description="C-type lectin" evidence="6">
    <location>
        <begin position="1467"/>
        <end position="1585"/>
    </location>
</feature>
<sequence>MEESPLTPFIPFNARLLLLRQHQCLAKLSFLKALPQLCCGGIYVDTALDCVLIAGKIIFIIPRATMNIYYVCATLVVQFLTLAVSQYCDEGWFLYGDRCFHIATSEGSLSWHESNDACQEKGGILAVIDSPDIQNFLGKFTKEKNWIGLQDIDEEGEFLWSDGRTLKETRYAHWEDGEPDKDASNTKDCVEMKTNTRWNDRSCQDEAVSDGYMCQKGLSDGDIAGIVLGVIAGVLLILVMIFAVLLCREVTSQRCPDGWFAFQERCFWTDQTPESNTWYEASDECVAKGGTLAIVDNIDVQNFLNQFTKEKCWIGLHDLDEEGKFYWIDGSPLSKAGFTYWGVDEPNEQEENYADCAEMTKEGFWNDKKCDDLEWTKGYMCQKDIGPEPTDSSLSGGTVAGIVLLVTSCFLLCLVIVFACLLQREDRLHIPFFKVSTQCSEGWLPFAGRCFWIENNAAPRTWYDGRDACNRAGGTLAIIESQEVQDFLYQFTKERCWFGLHDLDSEGEFYWVDGNTLTSTGYTNWLPGEPNEQETNNNDCVEMQKDGGWNDKNCEDLDFTDGFMCQKAMEPMTEDGLSTGDVIGIIIGTLICLLLLAVLIYLVLIYMRILDGSSASPTRTWSSSGGAASRFENESSTTEKVTVPDNVNLGIGLINKVECPSKRTIAVTSSEETPRFIYRATSEEAVHTKCYPQLRLISTQKCSYGWFEFDDRCFWVDQAEANRTWYSSRDECVAMGGILAVIDSEEVQVFLEHFTTEDCWIGLHDLDDEGQFYWVDGRSLISTKYTNWKEGDPNMEDDNTNDCAEIQKDGKWNDKRCDQIAWTVGVMCQKSLSGGDIVGIIIGVLICWALLLLLVYLVLTYLHIIDNNSKPSHWGLHKTEDDTSKLDNDYPPESTSPAPETAYSCDDNWHKYNDKCYYIGSVEANMTWYLAKDECDDRNSILAIIENEEVQNFLTPLVNIRHWIGLHDLDEEGQFYWVDGRSLDSTGFSNWQDGEPNEQGNGQDCVEMRNDGTWNDKNCVDIKWTDGYICQYDLVQHIDDTGDICTSAQRCAAGWKTFHQGCYYVKEADAPKTWYEARQLCEDIGGHLASIHSAELNEFLAGLLNRNAWIGLHDIGVEDKFMWVDQTPLESGDYENWDDNQPDDWPEIGGEDCVEIRKSNGKWNDKSCINETTILDSYICESVMNVPIKCDEDDDWMSVNDKCYKYYSAAASMARTWDEAKSYCEGVSAKLVKVHNQIIQDYVTELSKISALWIGLSDKENGESYTWVDGSMLNYENWAEGEPIGGNSENCVEVKTFNDGRWSTTQCTITNAFLCEKNEDEERDNYFIWSDGTPVVFTKWNDNQPANTEGQSDCGTIYTAGYSGPTTWREDGRCGSNYPNADGDPAECDPNNGHPCCSPYGWCGQTDAHCTCPSCIDYTEFYELGDWDTYNCYVLQAFVCEIQVGRDPVPLEPGVGIGHCDPGWNLHGDYCYLLETNQLAFHDAEDACVELDAMLTSIVDGQEQSFLSGRIDNYRTAMWIGLHDRNGELDWEWLDGEPYSFTNWDTNEPNDAGTGEDCVHMVHDETNVGQWNDRPCDQTLGYVCKKQKYGGGIVTVAPRPTPIFNPRCGSGYEYNPDTATCYKFVPDWVEAVTQHDAEDICNKGGGHLISIENSEEQTFIDARLYGLNVHVLWIGAHDLGTEGGWEWTDGKPFSYLNWGENEPNNAGEGEDCTELIVGMKNWNDMSCDQEIGYICKNKGPLVDYFNVYHNAALDGYDTKIIEGPVYPQDCATLCLEELTFTLDRPNPVVITPLPSGSRCRSGWSSFGNNCYMVITTGQSWNDAKDTCRREGGDLVSIADKNENDYVLTLSRASCDAWYSDSTPDFLDYHWIAAPGEHVVFEVMATNDAHVALSEDQNDAGAFYEIVIGGWDNTQSVIRRCAQCANLVEVSTPGILVANKWRGFWITWRDGIIKVGKEDENAFMEWTDPSPLPVNYAGYSTGRGSEGEFKFCTVNTLDKLWIGLHDQLQQMTFQWSDMSPVTYTLWSASEPNNYLGRSEDCVLMYTNGDMVGRWNDEDCFALVPSVCKTAKEVLPPTTPSTGDCSSGWVGYHTSCYKFESNSKTNWNSAQDICQQSGSSLVTVNDNWEQAFLSSRLSSDRNSGLYWIGLSDTYEVGTYTWVSNEPVEYTNWARGYPEGSQNCAPGWTMFQDSCFYLGGAQGSQSWYEASDECAGLGGHLAVIDSKALNDFLQNFGLTYSWIGLHDVNNEGNFEWVDGTQLKGGAYKNWDNDQPDDWQEPISNEDCVEMRSSGKWNDKHCSEATVLDGFICQLENQASCTSGWWPHGGDCFRLETTKGPKSWYQSSDECTGLGGHLAVIDSQELNDFLAGLASSSFWIGLHDIDNEGNFQWVDGTALDGDAYQNWEDNQPDDWGGNHGGEDCTEMRPNGKWNDKSCSDIEYLDGFICQRPQSQGSCSHGWNKYQDGNCYKLEAAQGPKTWFQASDECTGLGGHLVVISNKAINDFLQSYASTYYWIGLHDVDHEGTFQWVDGTPLDDNAYKNWDDGQPDDWQLFNGEDCVEIRHNNGKWNDKKCTETITLENYICQREMYAVVGDCVAMASGSVATGLWSGNGCGDQNSYICEKLKDGYTHPPGQGHHTIPSNRDCGTGWIGYGYNCFMPYRKLGGYDQKTWNDALQYCRDQGGDLASFHSQEEMDYLIQNSLLADVFDSYWIGLNDLDMETGFKWSDGTAVSYTNWGNSEPNDQGNEDCVEMFADGLLNDWWNDLDCDRARNWICKNPKKVIPHTTPPPPTPTKSARCHDSLDWYLYMESCYYFSDISDSINGRKSWWSDGTPVDYVFWGPGEPNDSNGEEECAELRYYDGTWNDMNCGDRMTYVCKKFIGVAPPTHDPTVPPDGNCPANFTLSHGGKCYAFRGVDGEVSADWFEARKQCQFTPGGNLATIHSQEVQAYLTSNLRDVKSELWIGLSDTVNNHVYRWTDNSPVDYYNWAPGEPTSKADGEGCVMLTLSGGWDDTNCDTQTAAVCKYWIGDRPTTPKPSVGTCPTGNSSIWVERGDYCYSFTSLEDGKNWPEASFECQKIGGYIVTISGQDENDFIERSIVSSWTVSSIWIGLVRNSFGGFEWEGGGALSFTNWVLGEPNNHESSEDCVEMYVASGEWNDNNCYEERGVVCKADKGLCRIDANFVLSSEIAQSVT</sequence>
<feature type="domain" description="C-type lectin" evidence="6">
    <location>
        <begin position="2324"/>
        <end position="2435"/>
    </location>
</feature>
<evidence type="ECO:0000256" key="4">
    <source>
        <dbReference type="SAM" id="MobiDB-lite"/>
    </source>
</evidence>
<keyword evidence="5" id="KW-1133">Transmembrane helix</keyword>
<reference evidence="9" key="1">
    <citation type="submission" date="2025-08" db="UniProtKB">
        <authorList>
            <consortium name="RefSeq"/>
        </authorList>
    </citation>
    <scope>IDENTIFICATION</scope>
    <source>
        <tissue evidence="9">Testes</tissue>
    </source>
</reference>
<dbReference type="GeneID" id="100372748"/>
<dbReference type="SMART" id="SM00034">
    <property type="entry name" value="CLECT"/>
    <property type="match status" value="18"/>
</dbReference>
<feature type="domain" description="C-type lectin" evidence="6">
    <location>
        <begin position="95"/>
        <end position="206"/>
    </location>
</feature>
<evidence type="ECO:0000256" key="3">
    <source>
        <dbReference type="PROSITE-ProRule" id="PRU00261"/>
    </source>
</evidence>
<dbReference type="RefSeq" id="XP_006825556.1">
    <property type="nucleotide sequence ID" value="XM_006825493.1"/>
</dbReference>
<dbReference type="PROSITE" id="PS50041">
    <property type="entry name" value="C_TYPE_LECTIN_2"/>
    <property type="match status" value="20"/>
</dbReference>
<name>A0ABM0MZW5_SACKO</name>
<feature type="domain" description="C-type lectin" evidence="6">
    <location>
        <begin position="912"/>
        <end position="1019"/>
    </location>
</feature>
<dbReference type="InterPro" id="IPR001304">
    <property type="entry name" value="C-type_lectin-like"/>
</dbReference>
<feature type="domain" description="C-type lectin" evidence="6">
    <location>
        <begin position="1199"/>
        <end position="1316"/>
    </location>
</feature>
<gene>
    <name evidence="9" type="primary">LOC100372748</name>
</gene>
<dbReference type="PROSITE" id="PS00615">
    <property type="entry name" value="C_TYPE_LECTIN_1"/>
    <property type="match status" value="6"/>
</dbReference>
<keyword evidence="5" id="KW-0472">Membrane</keyword>
<dbReference type="CDD" id="cd03590">
    <property type="entry name" value="CLECT_DC-SIGN_like"/>
    <property type="match status" value="1"/>
</dbReference>
<dbReference type="PROSITE" id="PS50941">
    <property type="entry name" value="CHIT_BIND_I_2"/>
    <property type="match status" value="1"/>
</dbReference>
<keyword evidence="5" id="KW-0812">Transmembrane</keyword>
<dbReference type="Pfam" id="PF12248">
    <property type="entry name" value="Methyltransf_FA"/>
    <property type="match status" value="1"/>
</dbReference>
<dbReference type="InterPro" id="IPR050111">
    <property type="entry name" value="C-type_lectin/snaclec_domain"/>
</dbReference>
<dbReference type="Gene3D" id="3.10.100.10">
    <property type="entry name" value="Mannose-Binding Protein A, subunit A"/>
    <property type="match status" value="20"/>
</dbReference>